<name>A0ACC0VZF2_9STRA</name>
<evidence type="ECO:0000313" key="2">
    <source>
        <dbReference type="Proteomes" id="UP001163321"/>
    </source>
</evidence>
<protein>
    <submittedName>
        <fullName evidence="1">Uncharacterized protein</fullName>
    </submittedName>
</protein>
<comment type="caution">
    <text evidence="1">The sequence shown here is derived from an EMBL/GenBank/DDBJ whole genome shotgun (WGS) entry which is preliminary data.</text>
</comment>
<reference evidence="1 2" key="1">
    <citation type="journal article" date="2022" name="bioRxiv">
        <title>The genome of the oomycete Peronosclerospora sorghi, a cosmopolitan pathogen of maize and sorghum, is inflated with dispersed pseudogenes.</title>
        <authorList>
            <person name="Fletcher K."/>
            <person name="Martin F."/>
            <person name="Isakeit T."/>
            <person name="Cavanaugh K."/>
            <person name="Magill C."/>
            <person name="Michelmore R."/>
        </authorList>
    </citation>
    <scope>NUCLEOTIDE SEQUENCE [LARGE SCALE GENOMIC DNA]</scope>
    <source>
        <strain evidence="1">P6</strain>
    </source>
</reference>
<accession>A0ACC0VZF2</accession>
<organism evidence="1 2">
    <name type="scientific">Peronosclerospora sorghi</name>
    <dbReference type="NCBI Taxonomy" id="230839"/>
    <lineage>
        <taxon>Eukaryota</taxon>
        <taxon>Sar</taxon>
        <taxon>Stramenopiles</taxon>
        <taxon>Oomycota</taxon>
        <taxon>Peronosporomycetes</taxon>
        <taxon>Peronosporales</taxon>
        <taxon>Peronosporaceae</taxon>
        <taxon>Peronosclerospora</taxon>
    </lineage>
</organism>
<sequence>MELKRVGAVPMRRIVLEILGQVDDINGLKRTLFHTDATPDAQLLRDERDFTLGTHFNAEFPHAHDGARLFTLLTTFLWLALVGAHNGNTRQFVRHVAALVFSSRVLKRSRRLTLLDDYYGTLAGSQPQSVHLTTEYTRTPQGTTKFGARYVVFLRWSSVARTWKFQDSMYRIVNLLKISMHGSSILRAQWTYYCVTDLPSTV</sequence>
<dbReference type="EMBL" id="CM047584">
    <property type="protein sequence ID" value="KAI9911592.1"/>
    <property type="molecule type" value="Genomic_DNA"/>
</dbReference>
<gene>
    <name evidence="1" type="ORF">PsorP6_009856</name>
</gene>
<evidence type="ECO:0000313" key="1">
    <source>
        <dbReference type="EMBL" id="KAI9911592.1"/>
    </source>
</evidence>
<dbReference type="Proteomes" id="UP001163321">
    <property type="component" value="Chromosome 5"/>
</dbReference>
<keyword evidence="2" id="KW-1185">Reference proteome</keyword>
<proteinExistence type="predicted"/>